<evidence type="ECO:0000313" key="4">
    <source>
        <dbReference type="Proteomes" id="UP000233375"/>
    </source>
</evidence>
<evidence type="ECO:0000259" key="2">
    <source>
        <dbReference type="Pfam" id="PF04892"/>
    </source>
</evidence>
<comment type="caution">
    <text evidence="3">The sequence shown here is derived from an EMBL/GenBank/DDBJ whole genome shotgun (WGS) entry which is preliminary data.</text>
</comment>
<keyword evidence="1" id="KW-0812">Transmembrane</keyword>
<reference evidence="3 4" key="1">
    <citation type="journal article" date="2003" name="Int. J. Syst. Evol. Microbiol.">
        <title>Bacillus nealsonii sp. nov., isolated from a spacecraft-assembly facility, whose spores are gamma-radiation resistant.</title>
        <authorList>
            <person name="Venkateswaran K."/>
            <person name="Kempf M."/>
            <person name="Chen F."/>
            <person name="Satomi M."/>
            <person name="Nicholson W."/>
            <person name="Kern R."/>
        </authorList>
    </citation>
    <scope>NUCLEOTIDE SEQUENCE [LARGE SCALE GENOMIC DNA]</scope>
    <source>
        <strain evidence="3 4">FO-92</strain>
    </source>
</reference>
<dbReference type="PIRSF" id="PIRSF019083">
    <property type="entry name" value="UCP019083_VanZ"/>
    <property type="match status" value="1"/>
</dbReference>
<dbReference type="NCBIfam" id="NF037970">
    <property type="entry name" value="vanZ_1"/>
    <property type="match status" value="1"/>
</dbReference>
<feature type="domain" description="VanZ-like" evidence="2">
    <location>
        <begin position="11"/>
        <end position="152"/>
    </location>
</feature>
<evidence type="ECO:0000313" key="3">
    <source>
        <dbReference type="EMBL" id="PKG21767.1"/>
    </source>
</evidence>
<keyword evidence="1" id="KW-1133">Transmembrane helix</keyword>
<dbReference type="RefSeq" id="WP_101179201.1">
    <property type="nucleotide sequence ID" value="NZ_PISE01000063.1"/>
</dbReference>
<protein>
    <submittedName>
        <fullName evidence="3">Phosphate butyryltransferase</fullName>
    </submittedName>
</protein>
<dbReference type="InterPro" id="IPR016747">
    <property type="entry name" value="Phosphotransbutyrylase"/>
</dbReference>
<keyword evidence="1" id="KW-0472">Membrane</keyword>
<feature type="transmembrane region" description="Helical" evidence="1">
    <location>
        <begin position="104"/>
        <end position="122"/>
    </location>
</feature>
<proteinExistence type="predicted"/>
<feature type="transmembrane region" description="Helical" evidence="1">
    <location>
        <begin position="134"/>
        <end position="152"/>
    </location>
</feature>
<dbReference type="AlphaFoldDB" id="A0A2N0YWX7"/>
<organism evidence="3 4">
    <name type="scientific">Niallia nealsonii</name>
    <dbReference type="NCBI Taxonomy" id="115979"/>
    <lineage>
        <taxon>Bacteria</taxon>
        <taxon>Bacillati</taxon>
        <taxon>Bacillota</taxon>
        <taxon>Bacilli</taxon>
        <taxon>Bacillales</taxon>
        <taxon>Bacillaceae</taxon>
        <taxon>Niallia</taxon>
    </lineage>
</organism>
<dbReference type="Proteomes" id="UP000233375">
    <property type="component" value="Unassembled WGS sequence"/>
</dbReference>
<evidence type="ECO:0000256" key="1">
    <source>
        <dbReference type="SAM" id="Phobius"/>
    </source>
</evidence>
<keyword evidence="4" id="KW-1185">Reference proteome</keyword>
<keyword evidence="3" id="KW-0808">Transferase</keyword>
<dbReference type="GO" id="GO:0016740">
    <property type="term" value="F:transferase activity"/>
    <property type="evidence" value="ECO:0007669"/>
    <property type="project" value="UniProtKB-KW"/>
</dbReference>
<dbReference type="OrthoDB" id="291892at2"/>
<accession>A0A2N0YWX7</accession>
<feature type="transmembrane region" description="Helical" evidence="1">
    <location>
        <begin position="78"/>
        <end position="98"/>
    </location>
</feature>
<gene>
    <name evidence="3" type="ORF">CWS01_20735</name>
</gene>
<dbReference type="InterPro" id="IPR006976">
    <property type="entry name" value="VanZ-like"/>
</dbReference>
<name>A0A2N0YWX7_9BACI</name>
<sequence length="158" mass="18305">MKKIIIAITPVIFILLLIFAFSSQPYENQDITPWFASLNQSTLLNKLFSWISFTYAGKEISVSALGVAHFIEFFIRKASHFTVFFFLAFFTIRALAYFLANKKWMVMISFFIVICYAALDEFHQSFTSGRTPLFEDVVVDSVGGVFGIIWYLKWKNKF</sequence>
<dbReference type="EMBL" id="PISE01000063">
    <property type="protein sequence ID" value="PKG21767.1"/>
    <property type="molecule type" value="Genomic_DNA"/>
</dbReference>
<dbReference type="Pfam" id="PF04892">
    <property type="entry name" value="VanZ"/>
    <property type="match status" value="1"/>
</dbReference>